<dbReference type="OrthoDB" id="2535105at2759"/>
<feature type="domain" description="DUF6534" evidence="2">
    <location>
        <begin position="174"/>
        <end position="260"/>
    </location>
</feature>
<name>A0A8K0UEM5_9AGAR</name>
<keyword evidence="1" id="KW-1133">Transmembrane helix</keyword>
<comment type="caution">
    <text evidence="3">The sequence shown here is derived from an EMBL/GenBank/DDBJ whole genome shotgun (WGS) entry which is preliminary data.</text>
</comment>
<dbReference type="AlphaFoldDB" id="A0A8K0UEM5"/>
<feature type="transmembrane region" description="Helical" evidence="1">
    <location>
        <begin position="94"/>
        <end position="112"/>
    </location>
</feature>
<gene>
    <name evidence="3" type="ORF">BXZ70DRAFT_1012875</name>
</gene>
<dbReference type="Pfam" id="PF20152">
    <property type="entry name" value="DUF6534"/>
    <property type="match status" value="1"/>
</dbReference>
<evidence type="ECO:0000256" key="1">
    <source>
        <dbReference type="SAM" id="Phobius"/>
    </source>
</evidence>
<dbReference type="InterPro" id="IPR045339">
    <property type="entry name" value="DUF6534"/>
</dbReference>
<keyword evidence="4" id="KW-1185">Reference proteome</keyword>
<dbReference type="PANTHER" id="PTHR40465">
    <property type="entry name" value="CHROMOSOME 1, WHOLE GENOME SHOTGUN SEQUENCE"/>
    <property type="match status" value="1"/>
</dbReference>
<feature type="transmembrane region" description="Helical" evidence="1">
    <location>
        <begin position="168"/>
        <end position="189"/>
    </location>
</feature>
<organism evidence="3 4">
    <name type="scientific">Cristinia sonorae</name>
    <dbReference type="NCBI Taxonomy" id="1940300"/>
    <lineage>
        <taxon>Eukaryota</taxon>
        <taxon>Fungi</taxon>
        <taxon>Dikarya</taxon>
        <taxon>Basidiomycota</taxon>
        <taxon>Agaricomycotina</taxon>
        <taxon>Agaricomycetes</taxon>
        <taxon>Agaricomycetidae</taxon>
        <taxon>Agaricales</taxon>
        <taxon>Pleurotineae</taxon>
        <taxon>Stephanosporaceae</taxon>
        <taxon>Cristinia</taxon>
    </lineage>
</organism>
<feature type="transmembrane region" description="Helical" evidence="1">
    <location>
        <begin position="210"/>
        <end position="231"/>
    </location>
</feature>
<evidence type="ECO:0000259" key="2">
    <source>
        <dbReference type="Pfam" id="PF20152"/>
    </source>
</evidence>
<evidence type="ECO:0000313" key="4">
    <source>
        <dbReference type="Proteomes" id="UP000813824"/>
    </source>
</evidence>
<dbReference type="EMBL" id="JAEVFJ010000062">
    <property type="protein sequence ID" value="KAH8077735.1"/>
    <property type="molecule type" value="Genomic_DNA"/>
</dbReference>
<feature type="transmembrane region" description="Helical" evidence="1">
    <location>
        <begin position="54"/>
        <end position="74"/>
    </location>
</feature>
<dbReference type="PANTHER" id="PTHR40465:SF1">
    <property type="entry name" value="DUF6534 DOMAIN-CONTAINING PROTEIN"/>
    <property type="match status" value="1"/>
</dbReference>
<accession>A0A8K0UEM5</accession>
<evidence type="ECO:0000313" key="3">
    <source>
        <dbReference type="EMBL" id="KAH8077735.1"/>
    </source>
</evidence>
<feature type="transmembrane region" description="Helical" evidence="1">
    <location>
        <begin position="124"/>
        <end position="148"/>
    </location>
</feature>
<keyword evidence="1" id="KW-0472">Membrane</keyword>
<sequence>MSRWAYIPMIHCTSETVPGLFAQLLTCLLAGILIVQVYLYYIAFPLDHWRVKTVVALSCLLEAAQLAIACYDAYRVFGYGWGIADELDKIGLLWFDVALCTGLAALLCQFFYAWRIFALSGKKYFIPVIVVILSICQMGLSVFDAAMILKLQHLSLINESVLGPVGNVWLGLMALCDIIITCSIFFYLWKAKKLNMNGRTNTILSRLMRLTIETGFLTSTFSILALILSTVQPENLLYTLFMGPTSKLYANSLLAVLNSRIHIAGSRDQGEDTDVGMSVMNNSPHGASIKFAPNVNLHVSKATSKSGGPMSAFSSGIVVDTSRVEYGDGTTIYSSQNVSETNSEKDKVAVI</sequence>
<protein>
    <recommendedName>
        <fullName evidence="2">DUF6534 domain-containing protein</fullName>
    </recommendedName>
</protein>
<reference evidence="3" key="1">
    <citation type="journal article" date="2021" name="New Phytol.">
        <title>Evolutionary innovations through gain and loss of genes in the ectomycorrhizal Boletales.</title>
        <authorList>
            <person name="Wu G."/>
            <person name="Miyauchi S."/>
            <person name="Morin E."/>
            <person name="Kuo A."/>
            <person name="Drula E."/>
            <person name="Varga T."/>
            <person name="Kohler A."/>
            <person name="Feng B."/>
            <person name="Cao Y."/>
            <person name="Lipzen A."/>
            <person name="Daum C."/>
            <person name="Hundley H."/>
            <person name="Pangilinan J."/>
            <person name="Johnson J."/>
            <person name="Barry K."/>
            <person name="LaButti K."/>
            <person name="Ng V."/>
            <person name="Ahrendt S."/>
            <person name="Min B."/>
            <person name="Choi I.G."/>
            <person name="Park H."/>
            <person name="Plett J.M."/>
            <person name="Magnuson J."/>
            <person name="Spatafora J.W."/>
            <person name="Nagy L.G."/>
            <person name="Henrissat B."/>
            <person name="Grigoriev I.V."/>
            <person name="Yang Z.L."/>
            <person name="Xu J."/>
            <person name="Martin F.M."/>
        </authorList>
    </citation>
    <scope>NUCLEOTIDE SEQUENCE</scope>
    <source>
        <strain evidence="3">KKN 215</strain>
    </source>
</reference>
<proteinExistence type="predicted"/>
<keyword evidence="1" id="KW-0812">Transmembrane</keyword>
<feature type="transmembrane region" description="Helical" evidence="1">
    <location>
        <begin position="20"/>
        <end position="42"/>
    </location>
</feature>
<dbReference type="Proteomes" id="UP000813824">
    <property type="component" value="Unassembled WGS sequence"/>
</dbReference>